<reference evidence="2 3" key="1">
    <citation type="submission" date="2017-06" db="EMBL/GenBank/DDBJ databases">
        <title>Herbaspirillum phytohormonus sp. nov., isolated from the root nodule of Robinia pseudoacacia in lead-zinc mine.</title>
        <authorList>
            <person name="Fan M."/>
            <person name="Lin Y."/>
        </authorList>
    </citation>
    <scope>NUCLEOTIDE SEQUENCE [LARGE SCALE GENOMIC DNA]</scope>
    <source>
        <strain evidence="2 3">HZ10</strain>
    </source>
</reference>
<comment type="caution">
    <text evidence="2">The sequence shown here is derived from an EMBL/GenBank/DDBJ whole genome shotgun (WGS) entry which is preliminary data.</text>
</comment>
<feature type="domain" description="MOSC" evidence="1">
    <location>
        <begin position="118"/>
        <end position="282"/>
    </location>
</feature>
<dbReference type="Proteomes" id="UP000197596">
    <property type="component" value="Unassembled WGS sequence"/>
</dbReference>
<proteinExistence type="predicted"/>
<dbReference type="InterPro" id="IPR011037">
    <property type="entry name" value="Pyrv_Knase-like_insert_dom_sf"/>
</dbReference>
<dbReference type="Pfam" id="PF03476">
    <property type="entry name" value="MOSC_N"/>
    <property type="match status" value="1"/>
</dbReference>
<evidence type="ECO:0000313" key="3">
    <source>
        <dbReference type="Proteomes" id="UP000197596"/>
    </source>
</evidence>
<dbReference type="SUPFAM" id="SSF50800">
    <property type="entry name" value="PK beta-barrel domain-like"/>
    <property type="match status" value="1"/>
</dbReference>
<gene>
    <name evidence="2" type="ORF">CEJ42_08545</name>
</gene>
<dbReference type="PROSITE" id="PS51340">
    <property type="entry name" value="MOSC"/>
    <property type="match status" value="1"/>
</dbReference>
<evidence type="ECO:0000259" key="1">
    <source>
        <dbReference type="PROSITE" id="PS51340"/>
    </source>
</evidence>
<dbReference type="PANTHER" id="PTHR14237">
    <property type="entry name" value="MOLYBDOPTERIN COFACTOR SULFURASE MOSC"/>
    <property type="match status" value="1"/>
</dbReference>
<dbReference type="InterPro" id="IPR005303">
    <property type="entry name" value="MOCOS_middle"/>
</dbReference>
<name>A0A2D0B678_9BURK</name>
<dbReference type="SUPFAM" id="SSF141673">
    <property type="entry name" value="MOSC N-terminal domain-like"/>
    <property type="match status" value="1"/>
</dbReference>
<dbReference type="GO" id="GO:0030151">
    <property type="term" value="F:molybdenum ion binding"/>
    <property type="evidence" value="ECO:0007669"/>
    <property type="project" value="InterPro"/>
</dbReference>
<protein>
    <submittedName>
        <fullName evidence="2">MOSC domain-containing protein</fullName>
    </submittedName>
</protein>
<dbReference type="PANTHER" id="PTHR14237:SF19">
    <property type="entry name" value="MITOCHONDRIAL AMIDOXIME REDUCING COMPONENT 1"/>
    <property type="match status" value="1"/>
</dbReference>
<dbReference type="GO" id="GO:0003824">
    <property type="term" value="F:catalytic activity"/>
    <property type="evidence" value="ECO:0007669"/>
    <property type="project" value="InterPro"/>
</dbReference>
<dbReference type="RefSeq" id="WP_088750626.1">
    <property type="nucleotide sequence ID" value="NZ_NJGU01000004.1"/>
</dbReference>
<evidence type="ECO:0000313" key="2">
    <source>
        <dbReference type="EMBL" id="OWY29888.1"/>
    </source>
</evidence>
<dbReference type="AlphaFoldDB" id="A0A2D0B678"/>
<dbReference type="InterPro" id="IPR005302">
    <property type="entry name" value="MoCF_Sase_C"/>
</dbReference>
<dbReference type="Pfam" id="PF03473">
    <property type="entry name" value="MOSC"/>
    <property type="match status" value="1"/>
</dbReference>
<dbReference type="GO" id="GO:0030170">
    <property type="term" value="F:pyridoxal phosphate binding"/>
    <property type="evidence" value="ECO:0007669"/>
    <property type="project" value="InterPro"/>
</dbReference>
<accession>A0A2D0B678</accession>
<organism evidence="2 3">
    <name type="scientific">Herbaspirillum robiniae</name>
    <dbReference type="NCBI Taxonomy" id="2014887"/>
    <lineage>
        <taxon>Bacteria</taxon>
        <taxon>Pseudomonadati</taxon>
        <taxon>Pseudomonadota</taxon>
        <taxon>Betaproteobacteria</taxon>
        <taxon>Burkholderiales</taxon>
        <taxon>Oxalobacteraceae</taxon>
        <taxon>Herbaspirillum</taxon>
    </lineage>
</organism>
<sequence length="285" mass="30496">MATLSAITIYPIKSCGGIALAQADIGPLGLARDRHWMLADAHGQFLTQRTYPEMACITPRFEADALVLSAPGMPELRLAAGGQDGAAVRVQVWKDTVTALDQGEEAGAWFTGFLKTPARLVRFSPAEERVCNPRWTGEHHAATQFSDGYPLLVIGQSSLDDLNARLAAKGAPALPMNRFRPNLVIDGLEAYEEDFVDTISLDDGAGGEVLLKLVKPCARCPVPGIDQATGRTDAQWPNEPLDTLAAYRANPRVDGGLTFGQNAIVIGGQGGQIRVGQACGWELNF</sequence>
<dbReference type="EMBL" id="NJGU01000004">
    <property type="protein sequence ID" value="OWY29888.1"/>
    <property type="molecule type" value="Genomic_DNA"/>
</dbReference>